<evidence type="ECO:0000259" key="4">
    <source>
        <dbReference type="PROSITE" id="PS50800"/>
    </source>
</evidence>
<evidence type="ECO:0000313" key="5">
    <source>
        <dbReference type="EMBL" id="CAD7701800.1"/>
    </source>
</evidence>
<dbReference type="Gene3D" id="1.10.720.30">
    <property type="entry name" value="SAP domain"/>
    <property type="match status" value="1"/>
</dbReference>
<feature type="region of interest" description="Disordered" evidence="3">
    <location>
        <begin position="694"/>
        <end position="743"/>
    </location>
</feature>
<feature type="domain" description="SAP" evidence="4">
    <location>
        <begin position="128"/>
        <end position="162"/>
    </location>
</feature>
<sequence>MATVDTTCGVTTGTRRCLATRGGSEVLRRAASGRARWRRSAGHPLVFASAEDDAGRASTVSKTALRKLKKAELASQLLDYGLDNEGTRPQLLQRLLEHLKATDGADSLITDKPGSASLDKGEMHAQKLRRLYKKELVEICRTSGLPTAGTKATLIARILKHPEQIHQPRLEAVPAEAMGQADYPMEQDDTDEFVTEEEYNAQREEVQAELLQKTKVQLQQMCKNQGLKMSARTKMELVERILQALDEYSGKEVLKESVLEATSRMPKAIVQTEVPLRVPLGDSENIARIKGFRDNAKGFASEIDSILEEMRGTYGKYLPADGFLERELPYTAGVGALEEPTVDDLKALENEAALQECLSSSADLLKQDGGSPGQQWAGPTTEKEQEVPAAGAQLSRDAISVGNEHGGGEVANHLDNDKNGVEDDELGEGTLRDSLEVDVERCGEVARLVDEALEQSRKPVQENGADFEQEEEPVLATGIGYGPDLHAPSPHQALKPTRSDSCTGDHDFIETIASAPPPELVDIGASGASSVGDGALPAMGESEAQNSNPIGMPESNASEPTGEPGNGDASHGALNAVTTEEEAKPPDDSIPEAEAVPDSTMTGTILEKIEARKAALAQVQERVGAANSSQESTVAQMGRLLEMAEDLKAERSDWQKRMQRKVESLTEVAERMHETEKTKMTLAADLDELENQLEDLENDAEKKKKEAEKLRVAISSPSPIEEDDPHSASAAKESANSHGAVHASPGAAMAAGVLGFVDMLVRISQNARKKGEEKKGPE</sequence>
<dbReference type="PANTHER" id="PTHR46551">
    <property type="entry name" value="SAP DOMAIN-CONTAINING RIBONUCLEOPROTEIN"/>
    <property type="match status" value="1"/>
</dbReference>
<feature type="compositionally biased region" description="Low complexity" evidence="3">
    <location>
        <begin position="524"/>
        <end position="535"/>
    </location>
</feature>
<accession>A0A8S1J7U5</accession>
<dbReference type="SMART" id="SM00513">
    <property type="entry name" value="SAP"/>
    <property type="match status" value="3"/>
</dbReference>
<feature type="region of interest" description="Disordered" evidence="3">
    <location>
        <begin position="456"/>
        <end position="599"/>
    </location>
</feature>
<proteinExistence type="inferred from homology"/>
<organism evidence="5 6">
    <name type="scientific">Ostreobium quekettii</name>
    <dbReference type="NCBI Taxonomy" id="121088"/>
    <lineage>
        <taxon>Eukaryota</taxon>
        <taxon>Viridiplantae</taxon>
        <taxon>Chlorophyta</taxon>
        <taxon>core chlorophytes</taxon>
        <taxon>Ulvophyceae</taxon>
        <taxon>TCBD clade</taxon>
        <taxon>Bryopsidales</taxon>
        <taxon>Ostreobineae</taxon>
        <taxon>Ostreobiaceae</taxon>
        <taxon>Ostreobium</taxon>
    </lineage>
</organism>
<evidence type="ECO:0000256" key="3">
    <source>
        <dbReference type="SAM" id="MobiDB-lite"/>
    </source>
</evidence>
<feature type="compositionally biased region" description="Basic and acidic residues" evidence="3">
    <location>
        <begin position="412"/>
        <end position="421"/>
    </location>
</feature>
<dbReference type="GO" id="GO:0016973">
    <property type="term" value="P:poly(A)+ mRNA export from nucleus"/>
    <property type="evidence" value="ECO:0007669"/>
    <property type="project" value="TreeGrafter"/>
</dbReference>
<name>A0A8S1J7U5_9CHLO</name>
<dbReference type="AlphaFoldDB" id="A0A8S1J7U5"/>
<dbReference type="InterPro" id="IPR003034">
    <property type="entry name" value="SAP_dom"/>
</dbReference>
<feature type="region of interest" description="Disordered" evidence="3">
    <location>
        <begin position="363"/>
        <end position="386"/>
    </location>
</feature>
<feature type="compositionally biased region" description="Basic and acidic residues" evidence="3">
    <location>
        <begin position="699"/>
        <end position="711"/>
    </location>
</feature>
<evidence type="ECO:0000256" key="2">
    <source>
        <dbReference type="ARBA" id="ARBA00046328"/>
    </source>
</evidence>
<evidence type="ECO:0000313" key="6">
    <source>
        <dbReference type="Proteomes" id="UP000708148"/>
    </source>
</evidence>
<evidence type="ECO:0000256" key="1">
    <source>
        <dbReference type="ARBA" id="ARBA00022553"/>
    </source>
</evidence>
<protein>
    <recommendedName>
        <fullName evidence="4">SAP domain-containing protein</fullName>
    </recommendedName>
</protein>
<keyword evidence="1" id="KW-0597">Phosphoprotein</keyword>
<dbReference type="Proteomes" id="UP000708148">
    <property type="component" value="Unassembled WGS sequence"/>
</dbReference>
<dbReference type="GO" id="GO:0005634">
    <property type="term" value="C:nucleus"/>
    <property type="evidence" value="ECO:0007669"/>
    <property type="project" value="TreeGrafter"/>
</dbReference>
<comment type="caution">
    <text evidence="5">The sequence shown here is derived from an EMBL/GenBank/DDBJ whole genome shotgun (WGS) entry which is preliminary data.</text>
</comment>
<dbReference type="EMBL" id="CAJHUC010001636">
    <property type="protein sequence ID" value="CAD7701800.1"/>
    <property type="molecule type" value="Genomic_DNA"/>
</dbReference>
<dbReference type="PANTHER" id="PTHR46551:SF1">
    <property type="entry name" value="SAP DOMAIN-CONTAINING RIBONUCLEOPROTEIN"/>
    <property type="match status" value="1"/>
</dbReference>
<reference evidence="5" key="1">
    <citation type="submission" date="2020-12" db="EMBL/GenBank/DDBJ databases">
        <authorList>
            <person name="Iha C."/>
        </authorList>
    </citation>
    <scope>NUCLEOTIDE SEQUENCE</scope>
</reference>
<feature type="compositionally biased region" description="Polar residues" evidence="3">
    <location>
        <begin position="543"/>
        <end position="559"/>
    </location>
</feature>
<comment type="similarity">
    <text evidence="2">Belongs to the SAP domain-containing ribonucleoprotein family.</text>
</comment>
<dbReference type="InterPro" id="IPR052240">
    <property type="entry name" value="SAP_domain_ribonucleoprotein"/>
</dbReference>
<feature type="domain" description="SAP" evidence="4">
    <location>
        <begin position="65"/>
        <end position="99"/>
    </location>
</feature>
<dbReference type="Pfam" id="PF18953">
    <property type="entry name" value="SAP_new25"/>
    <property type="match status" value="1"/>
</dbReference>
<feature type="region of interest" description="Disordered" evidence="3">
    <location>
        <begin position="409"/>
        <end position="428"/>
    </location>
</feature>
<dbReference type="PROSITE" id="PS50800">
    <property type="entry name" value="SAP"/>
    <property type="match status" value="2"/>
</dbReference>
<dbReference type="InterPro" id="IPR036361">
    <property type="entry name" value="SAP_dom_sf"/>
</dbReference>
<gene>
    <name evidence="5" type="ORF">OSTQU699_LOCUS7157</name>
</gene>
<keyword evidence="6" id="KW-1185">Reference proteome</keyword>